<gene>
    <name evidence="1" type="ORF">BpHYR1_030279</name>
</gene>
<sequence>MRLTLKSHLKKQIKDNKITMERPISTDAAMATENPDPNSNRLRFPFISLYKKIPQKLAIIGGPQLEIGNEIA</sequence>
<evidence type="ECO:0000313" key="1">
    <source>
        <dbReference type="EMBL" id="RNA37743.1"/>
    </source>
</evidence>
<name>A0A3M7SPK8_BRAPC</name>
<keyword evidence="2" id="KW-1185">Reference proteome</keyword>
<dbReference type="OrthoDB" id="426527at2759"/>
<comment type="caution">
    <text evidence="1">The sequence shown here is derived from an EMBL/GenBank/DDBJ whole genome shotgun (WGS) entry which is preliminary data.</text>
</comment>
<reference evidence="1 2" key="1">
    <citation type="journal article" date="2018" name="Sci. Rep.">
        <title>Genomic signatures of local adaptation to the degree of environmental predictability in rotifers.</title>
        <authorList>
            <person name="Franch-Gras L."/>
            <person name="Hahn C."/>
            <person name="Garcia-Roger E.M."/>
            <person name="Carmona M.J."/>
            <person name="Serra M."/>
            <person name="Gomez A."/>
        </authorList>
    </citation>
    <scope>NUCLEOTIDE SEQUENCE [LARGE SCALE GENOMIC DNA]</scope>
    <source>
        <strain evidence="1">HYR1</strain>
    </source>
</reference>
<organism evidence="1 2">
    <name type="scientific">Brachionus plicatilis</name>
    <name type="common">Marine rotifer</name>
    <name type="synonym">Brachionus muelleri</name>
    <dbReference type="NCBI Taxonomy" id="10195"/>
    <lineage>
        <taxon>Eukaryota</taxon>
        <taxon>Metazoa</taxon>
        <taxon>Spiralia</taxon>
        <taxon>Gnathifera</taxon>
        <taxon>Rotifera</taxon>
        <taxon>Eurotatoria</taxon>
        <taxon>Monogononta</taxon>
        <taxon>Pseudotrocha</taxon>
        <taxon>Ploima</taxon>
        <taxon>Brachionidae</taxon>
        <taxon>Brachionus</taxon>
    </lineage>
</organism>
<accession>A0A3M7SPK8</accession>
<proteinExistence type="predicted"/>
<dbReference type="Proteomes" id="UP000276133">
    <property type="component" value="Unassembled WGS sequence"/>
</dbReference>
<dbReference type="AlphaFoldDB" id="A0A3M7SPK8"/>
<protein>
    <submittedName>
        <fullName evidence="1">Uncharacterized protein</fullName>
    </submittedName>
</protein>
<dbReference type="EMBL" id="REGN01000985">
    <property type="protein sequence ID" value="RNA37743.1"/>
    <property type="molecule type" value="Genomic_DNA"/>
</dbReference>
<evidence type="ECO:0000313" key="2">
    <source>
        <dbReference type="Proteomes" id="UP000276133"/>
    </source>
</evidence>